<dbReference type="CDD" id="cd07377">
    <property type="entry name" value="WHTH_GntR"/>
    <property type="match status" value="1"/>
</dbReference>
<keyword evidence="1" id="KW-0805">Transcription regulation</keyword>
<keyword evidence="6" id="KW-1185">Reference proteome</keyword>
<evidence type="ECO:0000313" key="6">
    <source>
        <dbReference type="Proteomes" id="UP000655751"/>
    </source>
</evidence>
<proteinExistence type="predicted"/>
<evidence type="ECO:0000256" key="3">
    <source>
        <dbReference type="ARBA" id="ARBA00023163"/>
    </source>
</evidence>
<dbReference type="GO" id="GO:0003677">
    <property type="term" value="F:DNA binding"/>
    <property type="evidence" value="ECO:0007669"/>
    <property type="project" value="UniProtKB-KW"/>
</dbReference>
<gene>
    <name evidence="5" type="ORF">IT779_08750</name>
</gene>
<dbReference type="PROSITE" id="PS50949">
    <property type="entry name" value="HTH_GNTR"/>
    <property type="match status" value="1"/>
</dbReference>
<dbReference type="SUPFAM" id="SSF46785">
    <property type="entry name" value="Winged helix' DNA-binding domain"/>
    <property type="match status" value="1"/>
</dbReference>
<dbReference type="SMART" id="SM00345">
    <property type="entry name" value="HTH_GNTR"/>
    <property type="match status" value="1"/>
</dbReference>
<accession>A0A931I951</accession>
<dbReference type="InterPro" id="IPR011663">
    <property type="entry name" value="UTRA"/>
</dbReference>
<dbReference type="Proteomes" id="UP000655751">
    <property type="component" value="Unassembled WGS sequence"/>
</dbReference>
<organism evidence="5 6">
    <name type="scientific">Nocardia bovistercoris</name>
    <dbReference type="NCBI Taxonomy" id="2785916"/>
    <lineage>
        <taxon>Bacteria</taxon>
        <taxon>Bacillati</taxon>
        <taxon>Actinomycetota</taxon>
        <taxon>Actinomycetes</taxon>
        <taxon>Mycobacteriales</taxon>
        <taxon>Nocardiaceae</taxon>
        <taxon>Nocardia</taxon>
    </lineage>
</organism>
<dbReference type="PANTHER" id="PTHR44846">
    <property type="entry name" value="MANNOSYL-D-GLYCERATE TRANSPORT/METABOLISM SYSTEM REPRESSOR MNGR-RELATED"/>
    <property type="match status" value="1"/>
</dbReference>
<dbReference type="Pfam" id="PF07702">
    <property type="entry name" value="UTRA"/>
    <property type="match status" value="1"/>
</dbReference>
<evidence type="ECO:0000256" key="1">
    <source>
        <dbReference type="ARBA" id="ARBA00023015"/>
    </source>
</evidence>
<comment type="caution">
    <text evidence="5">The sequence shown here is derived from an EMBL/GenBank/DDBJ whole genome shotgun (WGS) entry which is preliminary data.</text>
</comment>
<dbReference type="SMART" id="SM00866">
    <property type="entry name" value="UTRA"/>
    <property type="match status" value="1"/>
</dbReference>
<dbReference type="InterPro" id="IPR036388">
    <property type="entry name" value="WH-like_DNA-bd_sf"/>
</dbReference>
<dbReference type="InterPro" id="IPR000524">
    <property type="entry name" value="Tscrpt_reg_HTH_GntR"/>
</dbReference>
<dbReference type="InterPro" id="IPR028978">
    <property type="entry name" value="Chorismate_lyase_/UTRA_dom_sf"/>
</dbReference>
<evidence type="ECO:0000259" key="4">
    <source>
        <dbReference type="PROSITE" id="PS50949"/>
    </source>
</evidence>
<dbReference type="EMBL" id="JADMLG010000003">
    <property type="protein sequence ID" value="MBH0776371.1"/>
    <property type="molecule type" value="Genomic_DNA"/>
</dbReference>
<dbReference type="Gene3D" id="3.40.1410.10">
    <property type="entry name" value="Chorismate lyase-like"/>
    <property type="match status" value="1"/>
</dbReference>
<dbReference type="PRINTS" id="PR00035">
    <property type="entry name" value="HTHGNTR"/>
</dbReference>
<dbReference type="GO" id="GO:0045892">
    <property type="term" value="P:negative regulation of DNA-templated transcription"/>
    <property type="evidence" value="ECO:0007669"/>
    <property type="project" value="TreeGrafter"/>
</dbReference>
<name>A0A931I951_9NOCA</name>
<reference evidence="5" key="1">
    <citation type="submission" date="2020-11" db="EMBL/GenBank/DDBJ databases">
        <title>Nocardia NEAU-351.nov., a novel actinomycete isolated from the cow dung.</title>
        <authorList>
            <person name="Zhang X."/>
        </authorList>
    </citation>
    <scope>NUCLEOTIDE SEQUENCE</scope>
    <source>
        <strain evidence="5">NEAU-351</strain>
    </source>
</reference>
<evidence type="ECO:0000313" key="5">
    <source>
        <dbReference type="EMBL" id="MBH0776371.1"/>
    </source>
</evidence>
<dbReference type="PANTHER" id="PTHR44846:SF1">
    <property type="entry name" value="MANNOSYL-D-GLYCERATE TRANSPORT_METABOLISM SYSTEM REPRESSOR MNGR-RELATED"/>
    <property type="match status" value="1"/>
</dbReference>
<dbReference type="Pfam" id="PF00392">
    <property type="entry name" value="GntR"/>
    <property type="match status" value="1"/>
</dbReference>
<dbReference type="GO" id="GO:0003700">
    <property type="term" value="F:DNA-binding transcription factor activity"/>
    <property type="evidence" value="ECO:0007669"/>
    <property type="project" value="InterPro"/>
</dbReference>
<sequence length="254" mass="28185">MNDRARLPKYLAVHDDIRARIQAGEWAPEEALPAQRELAASYGVTIMTLRRAVQLLENEGLIETRHGAGMFPASRRYHYDLMHLSGFAEDLIAQGARVDTEVLGSERVVAPTDVARALHLRSGEQVLGVRRLRRIDARPSVLQLSYLRWDVGVSAQDLHGASLYEVLARRGLAVGSAEESITVSVLEQEQAAVLERPISSPVMVSRRCSITEDGHRVLYDRALIPADIAELRLDRGPDRLVVAYHLDDTGRVGL</sequence>
<dbReference type="InterPro" id="IPR050679">
    <property type="entry name" value="Bact_HTH_transcr_reg"/>
</dbReference>
<dbReference type="InterPro" id="IPR036390">
    <property type="entry name" value="WH_DNA-bd_sf"/>
</dbReference>
<evidence type="ECO:0000256" key="2">
    <source>
        <dbReference type="ARBA" id="ARBA00023125"/>
    </source>
</evidence>
<protein>
    <submittedName>
        <fullName evidence="5">GntR family transcriptional regulator</fullName>
    </submittedName>
</protein>
<dbReference type="RefSeq" id="WP_196148715.1">
    <property type="nucleotide sequence ID" value="NZ_JADMLG010000003.1"/>
</dbReference>
<dbReference type="AlphaFoldDB" id="A0A931I951"/>
<dbReference type="SUPFAM" id="SSF64288">
    <property type="entry name" value="Chorismate lyase-like"/>
    <property type="match status" value="1"/>
</dbReference>
<dbReference type="Gene3D" id="1.10.10.10">
    <property type="entry name" value="Winged helix-like DNA-binding domain superfamily/Winged helix DNA-binding domain"/>
    <property type="match status" value="1"/>
</dbReference>
<feature type="domain" description="HTH gntR-type" evidence="4">
    <location>
        <begin position="7"/>
        <end position="75"/>
    </location>
</feature>
<keyword evidence="3" id="KW-0804">Transcription</keyword>
<keyword evidence="2" id="KW-0238">DNA-binding</keyword>